<dbReference type="SUPFAM" id="SSF56752">
    <property type="entry name" value="D-aminoacid aminotransferase-like PLP-dependent enzymes"/>
    <property type="match status" value="1"/>
</dbReference>
<dbReference type="InterPro" id="IPR043132">
    <property type="entry name" value="BCAT-like_C"/>
</dbReference>
<evidence type="ECO:0000256" key="6">
    <source>
        <dbReference type="ARBA" id="ARBA00013053"/>
    </source>
</evidence>
<evidence type="ECO:0000256" key="1">
    <source>
        <dbReference type="ARBA" id="ARBA00001933"/>
    </source>
</evidence>
<evidence type="ECO:0000256" key="9">
    <source>
        <dbReference type="ARBA" id="ARBA00022679"/>
    </source>
</evidence>
<keyword evidence="10" id="KW-0663">Pyridoxal phosphate</keyword>
<dbReference type="NCBIfam" id="TIGR01123">
    <property type="entry name" value="ilvE_II"/>
    <property type="match status" value="1"/>
</dbReference>
<evidence type="ECO:0000256" key="16">
    <source>
        <dbReference type="SAM" id="MobiDB-lite"/>
    </source>
</evidence>
<feature type="region of interest" description="Disordered" evidence="16">
    <location>
        <begin position="1"/>
        <end position="22"/>
    </location>
</feature>
<comment type="similarity">
    <text evidence="5">Belongs to the class-IV pyridoxal-phosphate-dependent aminotransferase family.</text>
</comment>
<dbReference type="EMBL" id="DXGC01000124">
    <property type="protein sequence ID" value="HIW92820.1"/>
    <property type="molecule type" value="Genomic_DNA"/>
</dbReference>
<keyword evidence="8" id="KW-0028">Amino-acid biosynthesis</keyword>
<evidence type="ECO:0000256" key="8">
    <source>
        <dbReference type="ARBA" id="ARBA00022605"/>
    </source>
</evidence>
<evidence type="ECO:0000256" key="7">
    <source>
        <dbReference type="ARBA" id="ARBA00022576"/>
    </source>
</evidence>
<comment type="pathway">
    <text evidence="2">Amino-acid biosynthesis; L-isoleucine biosynthesis; L-isoleucine from 2-oxobutanoate: step 4/4.</text>
</comment>
<proteinExistence type="inferred from homology"/>
<evidence type="ECO:0000256" key="11">
    <source>
        <dbReference type="ARBA" id="ARBA00023304"/>
    </source>
</evidence>
<dbReference type="PANTHER" id="PTHR11825:SF44">
    <property type="entry name" value="BRANCHED-CHAIN-AMINO-ACID AMINOTRANSFERASE"/>
    <property type="match status" value="1"/>
</dbReference>
<evidence type="ECO:0000256" key="12">
    <source>
        <dbReference type="ARBA" id="ARBA00048212"/>
    </source>
</evidence>
<comment type="caution">
    <text evidence="17">The sequence shown here is derived from an EMBL/GenBank/DDBJ whole genome shotgun (WGS) entry which is preliminary data.</text>
</comment>
<gene>
    <name evidence="17" type="ORF">H9870_14295</name>
</gene>
<dbReference type="Gene3D" id="3.20.10.10">
    <property type="entry name" value="D-amino Acid Aminotransferase, subunit A, domain 2"/>
    <property type="match status" value="1"/>
</dbReference>
<dbReference type="PANTHER" id="PTHR11825">
    <property type="entry name" value="SUBGROUP IIII AMINOTRANSFERASE"/>
    <property type="match status" value="1"/>
</dbReference>
<comment type="cofactor">
    <cofactor evidence="1">
        <name>pyridoxal 5'-phosphate</name>
        <dbReference type="ChEBI" id="CHEBI:597326"/>
    </cofactor>
</comment>
<dbReference type="PIRSF" id="PIRSF006468">
    <property type="entry name" value="BCAT1"/>
    <property type="match status" value="1"/>
</dbReference>
<evidence type="ECO:0000256" key="2">
    <source>
        <dbReference type="ARBA" id="ARBA00004824"/>
    </source>
</evidence>
<dbReference type="InterPro" id="IPR036038">
    <property type="entry name" value="Aminotransferase-like"/>
</dbReference>
<dbReference type="InterPro" id="IPR043131">
    <property type="entry name" value="BCAT-like_N"/>
</dbReference>
<evidence type="ECO:0000256" key="5">
    <source>
        <dbReference type="ARBA" id="ARBA00009320"/>
    </source>
</evidence>
<evidence type="ECO:0000313" key="17">
    <source>
        <dbReference type="EMBL" id="HIW92820.1"/>
    </source>
</evidence>
<evidence type="ECO:0000256" key="14">
    <source>
        <dbReference type="ARBA" id="ARBA00049229"/>
    </source>
</evidence>
<dbReference type="Proteomes" id="UP000824190">
    <property type="component" value="Unassembled WGS sequence"/>
</dbReference>
<dbReference type="InterPro" id="IPR005786">
    <property type="entry name" value="B_amino_transII"/>
</dbReference>
<comment type="pathway">
    <text evidence="3">Amino-acid biosynthesis; L-valine biosynthesis; L-valine from pyruvate: step 4/4.</text>
</comment>
<dbReference type="GO" id="GO:0009082">
    <property type="term" value="P:branched-chain amino acid biosynthetic process"/>
    <property type="evidence" value="ECO:0007669"/>
    <property type="project" value="UniProtKB-KW"/>
</dbReference>
<dbReference type="InterPro" id="IPR001544">
    <property type="entry name" value="Aminotrans_IV"/>
</dbReference>
<evidence type="ECO:0000313" key="18">
    <source>
        <dbReference type="Proteomes" id="UP000824190"/>
    </source>
</evidence>
<keyword evidence="11" id="KW-0100">Branched-chain amino acid biosynthesis</keyword>
<comment type="catalytic activity">
    <reaction evidence="13">
        <text>L-isoleucine + 2-oxoglutarate = (S)-3-methyl-2-oxopentanoate + L-glutamate</text>
        <dbReference type="Rhea" id="RHEA:24801"/>
        <dbReference type="ChEBI" id="CHEBI:16810"/>
        <dbReference type="ChEBI" id="CHEBI:29985"/>
        <dbReference type="ChEBI" id="CHEBI:35146"/>
        <dbReference type="ChEBI" id="CHEBI:58045"/>
        <dbReference type="EC" id="2.6.1.42"/>
    </reaction>
</comment>
<dbReference type="InterPro" id="IPR033939">
    <property type="entry name" value="BCAT_family"/>
</dbReference>
<accession>A0A9D1UND6</accession>
<dbReference type="GO" id="GO:0004084">
    <property type="term" value="F:branched-chain-amino-acid transaminase activity"/>
    <property type="evidence" value="ECO:0007669"/>
    <property type="project" value="UniProtKB-EC"/>
</dbReference>
<evidence type="ECO:0000256" key="15">
    <source>
        <dbReference type="PIRSR" id="PIRSR006468-1"/>
    </source>
</evidence>
<dbReference type="GO" id="GO:0008652">
    <property type="term" value="P:amino acid biosynthetic process"/>
    <property type="evidence" value="ECO:0007669"/>
    <property type="project" value="UniProtKB-KW"/>
</dbReference>
<dbReference type="CDD" id="cd01557">
    <property type="entry name" value="BCAT_beta_family"/>
    <property type="match status" value="1"/>
</dbReference>
<evidence type="ECO:0000256" key="10">
    <source>
        <dbReference type="ARBA" id="ARBA00022898"/>
    </source>
</evidence>
<evidence type="ECO:0000256" key="4">
    <source>
        <dbReference type="ARBA" id="ARBA00005072"/>
    </source>
</evidence>
<comment type="catalytic activity">
    <reaction evidence="14">
        <text>L-leucine + 2-oxoglutarate = 4-methyl-2-oxopentanoate + L-glutamate</text>
        <dbReference type="Rhea" id="RHEA:18321"/>
        <dbReference type="ChEBI" id="CHEBI:16810"/>
        <dbReference type="ChEBI" id="CHEBI:17865"/>
        <dbReference type="ChEBI" id="CHEBI:29985"/>
        <dbReference type="ChEBI" id="CHEBI:57427"/>
        <dbReference type="EC" id="2.6.1.42"/>
    </reaction>
</comment>
<organism evidence="17 18">
    <name type="scientific">Candidatus Corynebacterium avicola</name>
    <dbReference type="NCBI Taxonomy" id="2838527"/>
    <lineage>
        <taxon>Bacteria</taxon>
        <taxon>Bacillati</taxon>
        <taxon>Actinomycetota</taxon>
        <taxon>Actinomycetes</taxon>
        <taxon>Mycobacteriales</taxon>
        <taxon>Corynebacteriaceae</taxon>
        <taxon>Corynebacterium</taxon>
    </lineage>
</organism>
<reference evidence="17" key="1">
    <citation type="journal article" date="2021" name="PeerJ">
        <title>Extensive microbial diversity within the chicken gut microbiome revealed by metagenomics and culture.</title>
        <authorList>
            <person name="Gilroy R."/>
            <person name="Ravi A."/>
            <person name="Getino M."/>
            <person name="Pursley I."/>
            <person name="Horton D.L."/>
            <person name="Alikhan N.F."/>
            <person name="Baker D."/>
            <person name="Gharbi K."/>
            <person name="Hall N."/>
            <person name="Watson M."/>
            <person name="Adriaenssens E.M."/>
            <person name="Foster-Nyarko E."/>
            <person name="Jarju S."/>
            <person name="Secka A."/>
            <person name="Antonio M."/>
            <person name="Oren A."/>
            <person name="Chaudhuri R.R."/>
            <person name="La Ragione R."/>
            <person name="Hildebrand F."/>
            <person name="Pallen M.J."/>
        </authorList>
    </citation>
    <scope>NUCLEOTIDE SEQUENCE</scope>
    <source>
        <strain evidence="17">CHK32-1732</strain>
    </source>
</reference>
<dbReference type="AlphaFoldDB" id="A0A9D1UND6"/>
<dbReference type="EC" id="2.6.1.42" evidence="6"/>
<keyword evidence="7 17" id="KW-0032">Aminotransferase</keyword>
<keyword evidence="9 17" id="KW-0808">Transferase</keyword>
<evidence type="ECO:0000256" key="13">
    <source>
        <dbReference type="ARBA" id="ARBA00048798"/>
    </source>
</evidence>
<feature type="modified residue" description="N6-(pyridoxal phosphate)lysine" evidence="15">
    <location>
        <position position="211"/>
    </location>
</feature>
<dbReference type="NCBIfam" id="NF009897">
    <property type="entry name" value="PRK13357.1"/>
    <property type="match status" value="1"/>
</dbReference>
<reference evidence="17" key="2">
    <citation type="submission" date="2021-04" db="EMBL/GenBank/DDBJ databases">
        <authorList>
            <person name="Gilroy R."/>
        </authorList>
    </citation>
    <scope>NUCLEOTIDE SEQUENCE</scope>
    <source>
        <strain evidence="17">CHK32-1732</strain>
    </source>
</reference>
<evidence type="ECO:0000256" key="3">
    <source>
        <dbReference type="ARBA" id="ARBA00004931"/>
    </source>
</evidence>
<comment type="catalytic activity">
    <reaction evidence="12">
        <text>L-valine + 2-oxoglutarate = 3-methyl-2-oxobutanoate + L-glutamate</text>
        <dbReference type="Rhea" id="RHEA:24813"/>
        <dbReference type="ChEBI" id="CHEBI:11851"/>
        <dbReference type="ChEBI" id="CHEBI:16810"/>
        <dbReference type="ChEBI" id="CHEBI:29985"/>
        <dbReference type="ChEBI" id="CHEBI:57762"/>
        <dbReference type="EC" id="2.6.1.42"/>
    </reaction>
</comment>
<sequence length="386" mass="41534">MSDSAPGSASTTQPFTRTLTDTPTSVERINEVLANPGFGKYFTDHMVVVDWTEDDGWHEPRLVPYAPLQIDPASSVLHYGQAIFEGLKAYRQPDGSIATFRPDKNAARIRSSARRMAMPEVPEELFLESLRQIVDVDSAWVPEAGGEAALYLRPFMVSNEVGLGVHPANSYSFYVIASPAGAYFKGGITPVSVWLSTEYVRAAPGGTGAAKFAGNYAASLAAQSFAEEQGCDQVVWLDAAEHTWIEEMGGMNLAFILKDGDSADSADAAELVTPELSGSLLPGVTRESLLQLAQDDGLKVTERKFSVEEWKQTAASGEMIEAFACGTAAVITPVGTVKDRTGEFQVNGGESGEITMRLREHLTGIQRGTVEDTHGWNYTLVPASSA</sequence>
<name>A0A9D1UND6_9CORY</name>
<protein>
    <recommendedName>
        <fullName evidence="6">branched-chain-amino-acid transaminase</fullName>
        <ecNumber evidence="6">2.6.1.42</ecNumber>
    </recommendedName>
</protein>
<dbReference type="Pfam" id="PF01063">
    <property type="entry name" value="Aminotran_4"/>
    <property type="match status" value="1"/>
</dbReference>
<dbReference type="Gene3D" id="3.30.470.10">
    <property type="match status" value="1"/>
</dbReference>
<comment type="pathway">
    <text evidence="4">Amino-acid biosynthesis; L-leucine biosynthesis; L-leucine from 3-methyl-2-oxobutanoate: step 4/4.</text>
</comment>